<evidence type="ECO:0000256" key="5">
    <source>
        <dbReference type="ARBA" id="ARBA00023002"/>
    </source>
</evidence>
<keyword evidence="10" id="KW-0812">Transmembrane</keyword>
<dbReference type="InterPro" id="IPR001128">
    <property type="entry name" value="Cyt_P450"/>
</dbReference>
<comment type="cofactor">
    <cofactor evidence="1 8">
        <name>heme</name>
        <dbReference type="ChEBI" id="CHEBI:30413"/>
    </cofactor>
</comment>
<dbReference type="Gene3D" id="1.10.630.10">
    <property type="entry name" value="Cytochrome P450"/>
    <property type="match status" value="1"/>
</dbReference>
<protein>
    <recommendedName>
        <fullName evidence="13">Cytochrome P450</fullName>
    </recommendedName>
</protein>
<gene>
    <name evidence="11" type="ORF">CVT26_014729</name>
</gene>
<dbReference type="InterPro" id="IPR017972">
    <property type="entry name" value="Cyt_P450_CS"/>
</dbReference>
<evidence type="ECO:0000313" key="12">
    <source>
        <dbReference type="Proteomes" id="UP000284706"/>
    </source>
</evidence>
<feature type="binding site" description="axial binding residue" evidence="8">
    <location>
        <position position="506"/>
    </location>
    <ligand>
        <name>heme</name>
        <dbReference type="ChEBI" id="CHEBI:30413"/>
    </ligand>
    <ligandPart>
        <name>Fe</name>
        <dbReference type="ChEBI" id="CHEBI:18248"/>
    </ligandPart>
</feature>
<dbReference type="InParanoid" id="A0A409W3S0"/>
<keyword evidence="10" id="KW-1133">Transmembrane helix</keyword>
<evidence type="ECO:0008006" key="13">
    <source>
        <dbReference type="Google" id="ProtNLM"/>
    </source>
</evidence>
<evidence type="ECO:0000256" key="10">
    <source>
        <dbReference type="SAM" id="Phobius"/>
    </source>
</evidence>
<comment type="similarity">
    <text evidence="2 9">Belongs to the cytochrome P450 family.</text>
</comment>
<proteinExistence type="inferred from homology"/>
<dbReference type="GO" id="GO:0005506">
    <property type="term" value="F:iron ion binding"/>
    <property type="evidence" value="ECO:0007669"/>
    <property type="project" value="InterPro"/>
</dbReference>
<keyword evidence="10" id="KW-0472">Membrane</keyword>
<sequence>MPTPPGVAYLLRLIPFFAVPSGAVYVSLRFLQEYKPYPITYIPSWFIVVSSIFARPVLFFVKKFYNDWADKRAAAQLGAALPPHIEEGAFKIIPEMIESTRIGYPADVVNNWAKKYGNTYRFTLLTSTGVVTMEPEHVKSILATQFDDFEKGPQFRGQMDSLLGTGVFNADGDMWKFHRAMTRPFFTRERISDFDIYDRNCELALNLARARLDEGYSVDFQDLASRFTLDSATEFLFGYNVGSLSAGIPYPPGKENPTSFTNHPSTEFVNAFSEGQIRSVERIGMGGDWPLAEFFKDKVTPMRRVMDRFAEPLLAQAQQNKLSGSSEKNVSVNDEDNTLLAHLVKHTQDPTLINLLVAGRDTTAALLTFSMYMLTQHPDIERRLREEIFEKVGGTSRPTYDQMREMKFMRAFINEVLRLYPPVPADMRTSKNPVTLPACKPGQKPFYIPPNTAIFYSPIIIQRRTDLWGPDALKFDPDRFLDERLHKYLTPNPFIFCPFNAGPRICLGQQFAYHEATFFLVRLLQNFSGFTLDNAINAQPPEAWAQSGDRKAVEKIHPLAHLTMYVKGGLWVKMKRLGNDNEV</sequence>
<dbReference type="EMBL" id="NHYE01005422">
    <property type="protein sequence ID" value="PPQ73108.1"/>
    <property type="molecule type" value="Genomic_DNA"/>
</dbReference>
<dbReference type="InterPro" id="IPR047146">
    <property type="entry name" value="Cyt_P450_E_CYP52_fungi"/>
</dbReference>
<dbReference type="GO" id="GO:0004497">
    <property type="term" value="F:monooxygenase activity"/>
    <property type="evidence" value="ECO:0007669"/>
    <property type="project" value="UniProtKB-KW"/>
</dbReference>
<dbReference type="GO" id="GO:0020037">
    <property type="term" value="F:heme binding"/>
    <property type="evidence" value="ECO:0007669"/>
    <property type="project" value="InterPro"/>
</dbReference>
<dbReference type="PRINTS" id="PR00385">
    <property type="entry name" value="P450"/>
</dbReference>
<dbReference type="SUPFAM" id="SSF48264">
    <property type="entry name" value="Cytochrome P450"/>
    <property type="match status" value="1"/>
</dbReference>
<name>A0A409W3S0_9AGAR</name>
<dbReference type="PROSITE" id="PS00086">
    <property type="entry name" value="CYTOCHROME_P450"/>
    <property type="match status" value="1"/>
</dbReference>
<evidence type="ECO:0000256" key="8">
    <source>
        <dbReference type="PIRSR" id="PIRSR602401-1"/>
    </source>
</evidence>
<dbReference type="OrthoDB" id="1470350at2759"/>
<keyword evidence="5 9" id="KW-0560">Oxidoreductase</keyword>
<feature type="transmembrane region" description="Helical" evidence="10">
    <location>
        <begin position="40"/>
        <end position="61"/>
    </location>
</feature>
<feature type="transmembrane region" description="Helical" evidence="10">
    <location>
        <begin position="6"/>
        <end position="28"/>
    </location>
</feature>
<dbReference type="Proteomes" id="UP000284706">
    <property type="component" value="Unassembled WGS sequence"/>
</dbReference>
<evidence type="ECO:0000256" key="9">
    <source>
        <dbReference type="RuleBase" id="RU000461"/>
    </source>
</evidence>
<dbReference type="PANTHER" id="PTHR24287">
    <property type="entry name" value="P450, PUTATIVE (EUROFUNG)-RELATED"/>
    <property type="match status" value="1"/>
</dbReference>
<reference evidence="11 12" key="1">
    <citation type="journal article" date="2018" name="Evol. Lett.">
        <title>Horizontal gene cluster transfer increased hallucinogenic mushroom diversity.</title>
        <authorList>
            <person name="Reynolds H.T."/>
            <person name="Vijayakumar V."/>
            <person name="Gluck-Thaler E."/>
            <person name="Korotkin H.B."/>
            <person name="Matheny P.B."/>
            <person name="Slot J.C."/>
        </authorList>
    </citation>
    <scope>NUCLEOTIDE SEQUENCE [LARGE SCALE GENOMIC DNA]</scope>
    <source>
        <strain evidence="11 12">SRW20</strain>
    </source>
</reference>
<evidence type="ECO:0000256" key="3">
    <source>
        <dbReference type="ARBA" id="ARBA00022617"/>
    </source>
</evidence>
<organism evidence="11 12">
    <name type="scientific">Gymnopilus dilepis</name>
    <dbReference type="NCBI Taxonomy" id="231916"/>
    <lineage>
        <taxon>Eukaryota</taxon>
        <taxon>Fungi</taxon>
        <taxon>Dikarya</taxon>
        <taxon>Basidiomycota</taxon>
        <taxon>Agaricomycotina</taxon>
        <taxon>Agaricomycetes</taxon>
        <taxon>Agaricomycetidae</taxon>
        <taxon>Agaricales</taxon>
        <taxon>Agaricineae</taxon>
        <taxon>Hymenogastraceae</taxon>
        <taxon>Gymnopilus</taxon>
    </lineage>
</organism>
<dbReference type="CDD" id="cd11063">
    <property type="entry name" value="CYP52"/>
    <property type="match status" value="1"/>
</dbReference>
<evidence type="ECO:0000256" key="6">
    <source>
        <dbReference type="ARBA" id="ARBA00023004"/>
    </source>
</evidence>
<dbReference type="STRING" id="231916.A0A409W3S0"/>
<evidence type="ECO:0000313" key="11">
    <source>
        <dbReference type="EMBL" id="PPQ73108.1"/>
    </source>
</evidence>
<evidence type="ECO:0000256" key="1">
    <source>
        <dbReference type="ARBA" id="ARBA00001971"/>
    </source>
</evidence>
<evidence type="ECO:0000256" key="4">
    <source>
        <dbReference type="ARBA" id="ARBA00022723"/>
    </source>
</evidence>
<dbReference type="GO" id="GO:0016705">
    <property type="term" value="F:oxidoreductase activity, acting on paired donors, with incorporation or reduction of molecular oxygen"/>
    <property type="evidence" value="ECO:0007669"/>
    <property type="project" value="InterPro"/>
</dbReference>
<comment type="caution">
    <text evidence="11">The sequence shown here is derived from an EMBL/GenBank/DDBJ whole genome shotgun (WGS) entry which is preliminary data.</text>
</comment>
<dbReference type="InterPro" id="IPR036396">
    <property type="entry name" value="Cyt_P450_sf"/>
</dbReference>
<dbReference type="AlphaFoldDB" id="A0A409W3S0"/>
<dbReference type="PANTHER" id="PTHR24287:SF1">
    <property type="entry name" value="P450, PUTATIVE (EUROFUNG)-RELATED"/>
    <property type="match status" value="1"/>
</dbReference>
<keyword evidence="7 9" id="KW-0503">Monooxygenase</keyword>
<keyword evidence="12" id="KW-1185">Reference proteome</keyword>
<keyword evidence="3 8" id="KW-0349">Heme</keyword>
<evidence type="ECO:0000256" key="2">
    <source>
        <dbReference type="ARBA" id="ARBA00010617"/>
    </source>
</evidence>
<dbReference type="PRINTS" id="PR00463">
    <property type="entry name" value="EP450I"/>
</dbReference>
<dbReference type="InterPro" id="IPR002401">
    <property type="entry name" value="Cyt_P450_E_grp-I"/>
</dbReference>
<accession>A0A409W3S0</accession>
<keyword evidence="6 8" id="KW-0408">Iron</keyword>
<evidence type="ECO:0000256" key="7">
    <source>
        <dbReference type="ARBA" id="ARBA00023033"/>
    </source>
</evidence>
<dbReference type="Pfam" id="PF00067">
    <property type="entry name" value="p450"/>
    <property type="match status" value="1"/>
</dbReference>
<keyword evidence="4 8" id="KW-0479">Metal-binding</keyword>